<gene>
    <name evidence="6" type="ORF">GCM10022404_08350</name>
</gene>
<reference evidence="7" key="1">
    <citation type="journal article" date="2019" name="Int. J. Syst. Evol. Microbiol.">
        <title>The Global Catalogue of Microorganisms (GCM) 10K type strain sequencing project: providing services to taxonomists for standard genome sequencing and annotation.</title>
        <authorList>
            <consortium name="The Broad Institute Genomics Platform"/>
            <consortium name="The Broad Institute Genome Sequencing Center for Infectious Disease"/>
            <person name="Wu L."/>
            <person name="Ma J."/>
        </authorList>
    </citation>
    <scope>NUCLEOTIDE SEQUENCE [LARGE SCALE GENOMIC DNA]</scope>
    <source>
        <strain evidence="7">JCM 17190</strain>
    </source>
</reference>
<keyword evidence="3 4" id="KW-0732">Signal</keyword>
<dbReference type="PANTHER" id="PTHR46847">
    <property type="entry name" value="D-ALLOSE-BINDING PERIPLASMIC PROTEIN-RELATED"/>
    <property type="match status" value="1"/>
</dbReference>
<dbReference type="InterPro" id="IPR025997">
    <property type="entry name" value="SBP_2_dom"/>
</dbReference>
<dbReference type="Pfam" id="PF13407">
    <property type="entry name" value="Peripla_BP_4"/>
    <property type="match status" value="1"/>
</dbReference>
<feature type="chain" id="PRO_5046139386" evidence="4">
    <location>
        <begin position="23"/>
        <end position="303"/>
    </location>
</feature>
<dbReference type="PANTHER" id="PTHR46847:SF3">
    <property type="entry name" value="GALACTOFURANOSE-BINDING PROTEIN YTFQ"/>
    <property type="match status" value="1"/>
</dbReference>
<organism evidence="6 7">
    <name type="scientific">Celeribacter arenosi</name>
    <dbReference type="NCBI Taxonomy" id="792649"/>
    <lineage>
        <taxon>Bacteria</taxon>
        <taxon>Pseudomonadati</taxon>
        <taxon>Pseudomonadota</taxon>
        <taxon>Alphaproteobacteria</taxon>
        <taxon>Rhodobacterales</taxon>
        <taxon>Roseobacteraceae</taxon>
        <taxon>Celeribacter</taxon>
    </lineage>
</organism>
<accession>A0ABP7JZ24</accession>
<dbReference type="RefSeq" id="WP_344843846.1">
    <property type="nucleotide sequence ID" value="NZ_BAABDF010000003.1"/>
</dbReference>
<evidence type="ECO:0000256" key="1">
    <source>
        <dbReference type="ARBA" id="ARBA00004196"/>
    </source>
</evidence>
<evidence type="ECO:0000313" key="7">
    <source>
        <dbReference type="Proteomes" id="UP001399917"/>
    </source>
</evidence>
<protein>
    <submittedName>
        <fullName evidence="6">ABC transporter substrate-binding protein</fullName>
    </submittedName>
</protein>
<dbReference type="SUPFAM" id="SSF53822">
    <property type="entry name" value="Periplasmic binding protein-like I"/>
    <property type="match status" value="1"/>
</dbReference>
<evidence type="ECO:0000259" key="5">
    <source>
        <dbReference type="Pfam" id="PF13407"/>
    </source>
</evidence>
<comment type="similarity">
    <text evidence="2">Belongs to the bacterial solute-binding protein 2 family.</text>
</comment>
<dbReference type="CDD" id="cd06309">
    <property type="entry name" value="PBP1_galactofuranose_YtfQ-like"/>
    <property type="match status" value="1"/>
</dbReference>
<dbReference type="EMBL" id="BAABDF010000003">
    <property type="protein sequence ID" value="GAA3859871.1"/>
    <property type="molecule type" value="Genomic_DNA"/>
</dbReference>
<name>A0ABP7JZ24_9RHOB</name>
<feature type="signal peptide" evidence="4">
    <location>
        <begin position="1"/>
        <end position="22"/>
    </location>
</feature>
<proteinExistence type="inferred from homology"/>
<evidence type="ECO:0000313" key="6">
    <source>
        <dbReference type="EMBL" id="GAA3859871.1"/>
    </source>
</evidence>
<evidence type="ECO:0000256" key="2">
    <source>
        <dbReference type="ARBA" id="ARBA00007639"/>
    </source>
</evidence>
<sequence>MKLNTILTGVAASALMSTAAFADVTIGFSQVGSEGDWRPAFSKNMQDEAATYGVDLKFANAQGKQEEQLRAVRAFVAQGVDAIIIAPVVVTGWEDVLEEAKDAEIPVFLVDRDVDVEDKSLYVSRISADFNLEGKIAGAWLATESLGSCKIVEMQGTTGSAPAIERKGGFEAVIDQFPAMEIVATQSGDFTTEGGKKVMEAFIKSTNNLDGICAAFAHNDNMQLGAIQAMKEAGLKPGEDVLMVSVDYVPAIVDAMNAGEANASVELRSAVAEFIYPVITDYLDSPTDLPKWIVIPSDLHVAN</sequence>
<comment type="caution">
    <text evidence="6">The sequence shown here is derived from an EMBL/GenBank/DDBJ whole genome shotgun (WGS) entry which is preliminary data.</text>
</comment>
<dbReference type="Proteomes" id="UP001399917">
    <property type="component" value="Unassembled WGS sequence"/>
</dbReference>
<dbReference type="InterPro" id="IPR028082">
    <property type="entry name" value="Peripla_BP_I"/>
</dbReference>
<evidence type="ECO:0000256" key="3">
    <source>
        <dbReference type="ARBA" id="ARBA00022729"/>
    </source>
</evidence>
<keyword evidence="7" id="KW-1185">Reference proteome</keyword>
<comment type="subcellular location">
    <subcellularLocation>
        <location evidence="1">Cell envelope</location>
    </subcellularLocation>
</comment>
<feature type="domain" description="Periplasmic binding protein" evidence="5">
    <location>
        <begin position="26"/>
        <end position="265"/>
    </location>
</feature>
<dbReference type="Gene3D" id="3.40.50.2300">
    <property type="match status" value="2"/>
</dbReference>
<evidence type="ECO:0000256" key="4">
    <source>
        <dbReference type="SAM" id="SignalP"/>
    </source>
</evidence>